<dbReference type="PANTHER" id="PTHR30483">
    <property type="entry name" value="LEUCINE-SPECIFIC-BINDING PROTEIN"/>
    <property type="match status" value="1"/>
</dbReference>
<dbReference type="InterPro" id="IPR051010">
    <property type="entry name" value="BCAA_transport"/>
</dbReference>
<dbReference type="SUPFAM" id="SSF53822">
    <property type="entry name" value="Periplasmic binding protein-like I"/>
    <property type="match status" value="1"/>
</dbReference>
<keyword evidence="7" id="KW-0675">Receptor</keyword>
<proteinExistence type="inferred from homology"/>
<evidence type="ECO:0000256" key="5">
    <source>
        <dbReference type="SAM" id="SignalP"/>
    </source>
</evidence>
<dbReference type="Gene3D" id="3.40.50.2300">
    <property type="match status" value="2"/>
</dbReference>
<dbReference type="RefSeq" id="WP_013176500.1">
    <property type="nucleotide sequence ID" value="NC_014220.1"/>
</dbReference>
<dbReference type="PROSITE" id="PS51257">
    <property type="entry name" value="PROKAR_LIPOPROTEIN"/>
    <property type="match status" value="1"/>
</dbReference>
<dbReference type="OrthoDB" id="9783240at2"/>
<dbReference type="InterPro" id="IPR028081">
    <property type="entry name" value="Leu-bd"/>
</dbReference>
<dbReference type="PRINTS" id="PR00337">
    <property type="entry name" value="LEUILEVALBP"/>
</dbReference>
<organism evidence="7 8">
    <name type="scientific">Syntrophothermus lipocalidus (strain DSM 12680 / TGB-C1)</name>
    <dbReference type="NCBI Taxonomy" id="643648"/>
    <lineage>
        <taxon>Bacteria</taxon>
        <taxon>Bacillati</taxon>
        <taxon>Bacillota</taxon>
        <taxon>Clostridia</taxon>
        <taxon>Eubacteriales</taxon>
        <taxon>Syntrophomonadaceae</taxon>
        <taxon>Syntrophothermus</taxon>
    </lineage>
</organism>
<evidence type="ECO:0000313" key="7">
    <source>
        <dbReference type="EMBL" id="ADI03098.1"/>
    </source>
</evidence>
<evidence type="ECO:0000256" key="4">
    <source>
        <dbReference type="ARBA" id="ARBA00022970"/>
    </source>
</evidence>
<feature type="chain" id="PRO_5038652723" evidence="5">
    <location>
        <begin position="22"/>
        <end position="399"/>
    </location>
</feature>
<protein>
    <submittedName>
        <fullName evidence="7">Extracellular ligand-binding receptor</fullName>
    </submittedName>
</protein>
<evidence type="ECO:0000259" key="6">
    <source>
        <dbReference type="Pfam" id="PF13458"/>
    </source>
</evidence>
<comment type="similarity">
    <text evidence="1">Belongs to the leucine-binding protein family.</text>
</comment>
<dbReference type="PANTHER" id="PTHR30483:SF6">
    <property type="entry name" value="PERIPLASMIC BINDING PROTEIN OF ABC TRANSPORTER FOR NATURAL AMINO ACIDS"/>
    <property type="match status" value="1"/>
</dbReference>
<dbReference type="KEGG" id="slp:Slip_2362"/>
<dbReference type="HOGENOM" id="CLU_027128_6_1_9"/>
<dbReference type="GO" id="GO:0006865">
    <property type="term" value="P:amino acid transport"/>
    <property type="evidence" value="ECO:0007669"/>
    <property type="project" value="UniProtKB-KW"/>
</dbReference>
<keyword evidence="3 5" id="KW-0732">Signal</keyword>
<name>D7CKB4_SYNLT</name>
<gene>
    <name evidence="7" type="ordered locus">Slip_2362</name>
</gene>
<evidence type="ECO:0000256" key="1">
    <source>
        <dbReference type="ARBA" id="ARBA00010062"/>
    </source>
</evidence>
<dbReference type="Pfam" id="PF13458">
    <property type="entry name" value="Peripla_BP_6"/>
    <property type="match status" value="1"/>
</dbReference>
<dbReference type="InterPro" id="IPR000709">
    <property type="entry name" value="Leu_Ile_Val-bd"/>
</dbReference>
<feature type="domain" description="Leucine-binding protein" evidence="6">
    <location>
        <begin position="44"/>
        <end position="388"/>
    </location>
</feature>
<dbReference type="eggNOG" id="COG0683">
    <property type="taxonomic scope" value="Bacteria"/>
</dbReference>
<dbReference type="CDD" id="cd06347">
    <property type="entry name" value="PBP1_ABC_LivK_ligand_binding-like"/>
    <property type="match status" value="1"/>
</dbReference>
<keyword evidence="4" id="KW-0029">Amino-acid transport</keyword>
<evidence type="ECO:0000256" key="2">
    <source>
        <dbReference type="ARBA" id="ARBA00022448"/>
    </source>
</evidence>
<dbReference type="EMBL" id="CP002048">
    <property type="protein sequence ID" value="ADI03098.1"/>
    <property type="molecule type" value="Genomic_DNA"/>
</dbReference>
<dbReference type="Proteomes" id="UP000000378">
    <property type="component" value="Chromosome"/>
</dbReference>
<reference evidence="8" key="1">
    <citation type="journal article" date="2010" name="Stand. Genomic Sci.">
        <title>Complete genome sequence of Syntrophothermus lipocalidus type strain (TGB-C1T).</title>
        <authorList>
            <consortium name="US DOE Joint Genome Institute (JGI-PGF)"/>
            <person name="Djao O."/>
            <person name="Zhang X."/>
            <person name="Lucas S."/>
            <person name="Lapidus A."/>
            <person name="Glavina Del Rio T."/>
            <person name="Nolan M."/>
            <person name="Tice H."/>
            <person name="Cheng J."/>
            <person name="Han C."/>
            <person name="Tapia R."/>
            <person name="Goodwin L."/>
            <person name="Pitluck S."/>
            <person name="Liolios K."/>
            <person name="Ivanova N."/>
            <person name="Mavromatis K."/>
            <person name="Mikhailova N."/>
            <person name="Ovchinnikova G."/>
            <person name="Pati A."/>
            <person name="Brambilla E."/>
            <person name="Chen A."/>
            <person name="Palaniappan K."/>
            <person name="Land M."/>
            <person name="Hauser L."/>
            <person name="Chang Y."/>
            <person name="Jeffries C."/>
            <person name="Rohde M."/>
            <person name="Sikorski J."/>
            <person name="Spring S."/>
            <person name="Goker M."/>
            <person name="Detter J."/>
            <person name="Woyke T."/>
            <person name="Bristow J."/>
            <person name="Eisen J."/>
            <person name="Markowitz V."/>
            <person name="Hugenholtz P."/>
            <person name="Kyrpides N."/>
            <person name="Klenk H."/>
        </authorList>
    </citation>
    <scope>NUCLEOTIDE SEQUENCE [LARGE SCALE GENOMIC DNA]</scope>
    <source>
        <strain evidence="8">DSM 12680 / TGB-C1</strain>
    </source>
</reference>
<dbReference type="InterPro" id="IPR028082">
    <property type="entry name" value="Peripla_BP_I"/>
</dbReference>
<accession>D7CKB4</accession>
<dbReference type="AlphaFoldDB" id="D7CKB4"/>
<keyword evidence="8" id="KW-1185">Reference proteome</keyword>
<sequence length="399" mass="42318">MKVSKRLAVLLLLVFVVSIVAGCQSKTTENQPETPKAPTETKEPIKVGVNVELSGGVASYGTNCRNGVVLAFDEINKAGGVDGRTIDYVIMDCKSDSAEATNVAARLVGQKVVALIGPLVTGSVLGAEPIASKNKIPLIAPAATAMAATVDEKTGKTKEFVFRTCFIDPFQGGLMGNYAYDTLKAKKAAILMDTSTDYSKGLAKAFKEAFVGKGGTIVAEEGYVKNDKDFKATLTKIKNKAPDVIYVPGYYNEAGLIIKQARELGITVPILGGDGWDSAELVNIAGAKALNNTFFTNHYSSADKDPKVVKFVKAYEAAYKTTPDAFAALGYDSAYLLVDAIKRAGSTDGVKIKEALAATKDFSGVTGTFSMDEQHNPVKSAVLIEMVDGKQVVKTKIQP</sequence>
<dbReference type="STRING" id="643648.Slip_2362"/>
<reference evidence="7 8" key="2">
    <citation type="journal article" date="2010" name="Stand. Genomic Sci.">
        <title>Complete genome sequence of Syntrophothermus lipocalidus type strain (TGB-C1).</title>
        <authorList>
            <person name="Djao O.D."/>
            <person name="Zhang X."/>
            <person name="Lucas S."/>
            <person name="Lapidus A."/>
            <person name="Del Rio T.G."/>
            <person name="Nolan M."/>
            <person name="Tice H."/>
            <person name="Cheng J.F."/>
            <person name="Han C."/>
            <person name="Tapia R."/>
            <person name="Goodwin L."/>
            <person name="Pitluck S."/>
            <person name="Liolios K."/>
            <person name="Ivanova N."/>
            <person name="Mavromatis K."/>
            <person name="Mikhailova N."/>
            <person name="Ovchinnikova G."/>
            <person name="Pati A."/>
            <person name="Brambilla E."/>
            <person name="Chen A."/>
            <person name="Palaniappan K."/>
            <person name="Land M."/>
            <person name="Hauser L."/>
            <person name="Chang Y.J."/>
            <person name="Jeffries C.D."/>
            <person name="Rohde M."/>
            <person name="Sikorski J."/>
            <person name="Spring S."/>
            <person name="Goker M."/>
            <person name="Detter J.C."/>
            <person name="Woyke T."/>
            <person name="Bristow J."/>
            <person name="Eisen J.A."/>
            <person name="Markowitz V."/>
            <person name="Hugenholtz P."/>
            <person name="Kyrpides N.C."/>
            <person name="Klenk H.P."/>
        </authorList>
    </citation>
    <scope>NUCLEOTIDE SEQUENCE [LARGE SCALE GENOMIC DNA]</scope>
    <source>
        <strain evidence="8">DSM 12680 / TGB-C1</strain>
    </source>
</reference>
<keyword evidence="2" id="KW-0813">Transport</keyword>
<feature type="signal peptide" evidence="5">
    <location>
        <begin position="1"/>
        <end position="21"/>
    </location>
</feature>
<evidence type="ECO:0000256" key="3">
    <source>
        <dbReference type="ARBA" id="ARBA00022729"/>
    </source>
</evidence>
<evidence type="ECO:0000313" key="8">
    <source>
        <dbReference type="Proteomes" id="UP000000378"/>
    </source>
</evidence>